<feature type="compositionally biased region" description="Low complexity" evidence="2">
    <location>
        <begin position="136"/>
        <end position="151"/>
    </location>
</feature>
<dbReference type="EMBL" id="JAZGSY010000041">
    <property type="protein sequence ID" value="KAL1842503.1"/>
    <property type="molecule type" value="Genomic_DNA"/>
</dbReference>
<feature type="compositionally biased region" description="Acidic residues" evidence="2">
    <location>
        <begin position="222"/>
        <end position="234"/>
    </location>
</feature>
<evidence type="ECO:0000256" key="2">
    <source>
        <dbReference type="SAM" id="MobiDB-lite"/>
    </source>
</evidence>
<dbReference type="InterPro" id="IPR039874">
    <property type="entry name" value="WAPL"/>
</dbReference>
<name>A0ABR3VLB7_HUMIN</name>
<feature type="compositionally biased region" description="Low complexity" evidence="2">
    <location>
        <begin position="235"/>
        <end position="251"/>
    </location>
</feature>
<sequence>MMASNTESIYDFGFAPKRNVATYGKASRRRAPTSRPATLRHADSAPAVPTSSRRSESASPERPRPAARALSSVKLKQQSARSNETRKDSVQETHSQPQPLPDPYDFDFQPDETARPKKRRIARANSEKEKPAAFYSTPDSSPSGDQSPGSPSEEDVPKSTVTAIARPKTQRVTPERDVSMKDAAPPSMPFSATTTRRLKNLKPPVAKATRKRRLIDALTAQAEEEMSSSQDEESPYSSASRSRGSSPLLRDSPPPPPATPGRSQTIVRTVLPPKKTGPKFTYSQQRTMLADEDPLLGGGGLGDLGNGLGGSALFNFGRPSKSSTFNMPAYMEEDDETANGGAVRSLHELRQAGANSRFADEMDDILDRVGSPSAKPSSLRRGALLELAQKMKNKDFRQQFRNHNDGDSLLKSLETETDLVSGYAILAIVATLLGGTTSAHLVRQLRSQGFAALIARFLDQTTDMTQLSKDRKQNVSRNAQNTIAAIKSSLLELPVWEPFSLKTLSPRTLALKCLDLLMRQPAHVSVEDDVLTGDVTDRLFSILEEAVSEPAFWDFPNQPESCDLHLSLSILEGYSIYAMQSQLNSTWTEQYAATVADAVETAMTRPTDSLADLENLTLRLALNITNQNSEACRMFADKGLLPLVAQSAAGAFGLVLRSISATTDASTMSKVLLESLIMMLGVMINFCVYYPPAARGLEEEDKKDGGRGSADALSQLIRVFAENHTKTGDADSMEKTQLNVALGYLAVLLGYLCLNRPIRDTFVNEHPKKSVQPLRDSIDEFIVFHQKVAEAQQATTAAADSDSGSLARLQTLANQLAAMC</sequence>
<proteinExistence type="inferred from homology"/>
<gene>
    <name evidence="4" type="ORF">VTJ49DRAFT_5109</name>
</gene>
<evidence type="ECO:0000256" key="1">
    <source>
        <dbReference type="ARBA" id="ARBA00006854"/>
    </source>
</evidence>
<feature type="compositionally biased region" description="Basic and acidic residues" evidence="2">
    <location>
        <begin position="53"/>
        <end position="64"/>
    </location>
</feature>
<organism evidence="4 5">
    <name type="scientific">Humicola insolens</name>
    <name type="common">Soft-rot fungus</name>
    <dbReference type="NCBI Taxonomy" id="85995"/>
    <lineage>
        <taxon>Eukaryota</taxon>
        <taxon>Fungi</taxon>
        <taxon>Dikarya</taxon>
        <taxon>Ascomycota</taxon>
        <taxon>Pezizomycotina</taxon>
        <taxon>Sordariomycetes</taxon>
        <taxon>Sordariomycetidae</taxon>
        <taxon>Sordariales</taxon>
        <taxon>Chaetomiaceae</taxon>
        <taxon>Mycothermus</taxon>
    </lineage>
</organism>
<dbReference type="InterPro" id="IPR011989">
    <property type="entry name" value="ARM-like"/>
</dbReference>
<keyword evidence="5" id="KW-1185">Reference proteome</keyword>
<dbReference type="Pfam" id="PF07814">
    <property type="entry name" value="WAPL"/>
    <property type="match status" value="1"/>
</dbReference>
<evidence type="ECO:0000313" key="4">
    <source>
        <dbReference type="EMBL" id="KAL1842503.1"/>
    </source>
</evidence>
<comment type="similarity">
    <text evidence="1">Belongs to the WAPL family.</text>
</comment>
<evidence type="ECO:0000259" key="3">
    <source>
        <dbReference type="Pfam" id="PF07814"/>
    </source>
</evidence>
<comment type="caution">
    <text evidence="4">The sequence shown here is derived from an EMBL/GenBank/DDBJ whole genome shotgun (WGS) entry which is preliminary data.</text>
</comment>
<evidence type="ECO:0000313" key="5">
    <source>
        <dbReference type="Proteomes" id="UP001583172"/>
    </source>
</evidence>
<accession>A0ABR3VLB7</accession>
<dbReference type="Proteomes" id="UP001583172">
    <property type="component" value="Unassembled WGS sequence"/>
</dbReference>
<feature type="domain" description="Wings apart-like protein C-terminal" evidence="3">
    <location>
        <begin position="343"/>
        <end position="689"/>
    </location>
</feature>
<reference evidence="4 5" key="1">
    <citation type="journal article" date="2024" name="Commun. Biol.">
        <title>Comparative genomic analysis of thermophilic fungi reveals convergent evolutionary adaptations and gene losses.</title>
        <authorList>
            <person name="Steindorff A.S."/>
            <person name="Aguilar-Pontes M.V."/>
            <person name="Robinson A.J."/>
            <person name="Andreopoulos B."/>
            <person name="LaButti K."/>
            <person name="Kuo A."/>
            <person name="Mondo S."/>
            <person name="Riley R."/>
            <person name="Otillar R."/>
            <person name="Haridas S."/>
            <person name="Lipzen A."/>
            <person name="Grimwood J."/>
            <person name="Schmutz J."/>
            <person name="Clum A."/>
            <person name="Reid I.D."/>
            <person name="Moisan M.C."/>
            <person name="Butler G."/>
            <person name="Nguyen T.T.M."/>
            <person name="Dewar K."/>
            <person name="Conant G."/>
            <person name="Drula E."/>
            <person name="Henrissat B."/>
            <person name="Hansel C."/>
            <person name="Singer S."/>
            <person name="Hutchinson M.I."/>
            <person name="de Vries R.P."/>
            <person name="Natvig D.O."/>
            <person name="Powell A.J."/>
            <person name="Tsang A."/>
            <person name="Grigoriev I.V."/>
        </authorList>
    </citation>
    <scope>NUCLEOTIDE SEQUENCE [LARGE SCALE GENOMIC DNA]</scope>
    <source>
        <strain evidence="4 5">CBS 620.91</strain>
    </source>
</reference>
<protein>
    <recommendedName>
        <fullName evidence="3">Wings apart-like protein C-terminal domain-containing protein</fullName>
    </recommendedName>
</protein>
<dbReference type="PANTHER" id="PTHR22100">
    <property type="entry name" value="WINGS APART-LIKE PROTEIN HOMOLOG"/>
    <property type="match status" value="1"/>
</dbReference>
<dbReference type="PANTHER" id="PTHR22100:SF13">
    <property type="entry name" value="WINGS APART-LIKE PROTEIN HOMOLOG"/>
    <property type="match status" value="1"/>
</dbReference>
<dbReference type="InterPro" id="IPR022771">
    <property type="entry name" value="WAPL_C"/>
</dbReference>
<feature type="region of interest" description="Disordered" evidence="2">
    <location>
        <begin position="1"/>
        <end position="280"/>
    </location>
</feature>
<dbReference type="Gene3D" id="1.25.10.10">
    <property type="entry name" value="Leucine-rich Repeat Variant"/>
    <property type="match status" value="1"/>
</dbReference>